<evidence type="ECO:0000313" key="2">
    <source>
        <dbReference type="Proteomes" id="UP001163324"/>
    </source>
</evidence>
<sequence>MVTPSRSVKPLQPPLHLIIRFSNSLPDLSLDIPNPAATTVLSLKQILRARLSTPNRLRLIYQGRLLPDASALSSVLKAPAPPPKNDSDGRDKAKGKGKGKGVAGQEVVRVYVNCSIGDKLSVEELEKEKAEAEAAPAASENAAEGSAAGRTSTRPRPRGFERLLSSGFNRTEIAALRTQFSSIHASHYPPDAPPSPDTLRSMEDAWIDSNAGEGTNPSGGPTAEDTTGLAYNIDGLVQAMMVGFFFPLGCMTWLARGEELWSDNSRWKFFVVVGCAFSLITGIFTSISEGPVTSP</sequence>
<name>A0ACC0V8H1_9HYPO</name>
<proteinExistence type="predicted"/>
<comment type="caution">
    <text evidence="1">The sequence shown here is derived from an EMBL/GenBank/DDBJ whole genome shotgun (WGS) entry which is preliminary data.</text>
</comment>
<dbReference type="EMBL" id="CM047942">
    <property type="protein sequence ID" value="KAI9902072.1"/>
    <property type="molecule type" value="Genomic_DNA"/>
</dbReference>
<dbReference type="Proteomes" id="UP001163324">
    <property type="component" value="Chromosome 3"/>
</dbReference>
<evidence type="ECO:0000313" key="1">
    <source>
        <dbReference type="EMBL" id="KAI9902072.1"/>
    </source>
</evidence>
<accession>A0ACC0V8H1</accession>
<gene>
    <name evidence="1" type="ORF">N3K66_003889</name>
</gene>
<reference evidence="1" key="1">
    <citation type="submission" date="2022-10" db="EMBL/GenBank/DDBJ databases">
        <title>Complete Genome of Trichothecium roseum strain YXFP-22015, a Plant Pathogen Isolated from Citrus.</title>
        <authorList>
            <person name="Wang Y."/>
            <person name="Zhu L."/>
        </authorList>
    </citation>
    <scope>NUCLEOTIDE SEQUENCE</scope>
    <source>
        <strain evidence="1">YXFP-22015</strain>
    </source>
</reference>
<protein>
    <submittedName>
        <fullName evidence="1">Uncharacterized protein</fullName>
    </submittedName>
</protein>
<organism evidence="1 2">
    <name type="scientific">Trichothecium roseum</name>
    <dbReference type="NCBI Taxonomy" id="47278"/>
    <lineage>
        <taxon>Eukaryota</taxon>
        <taxon>Fungi</taxon>
        <taxon>Dikarya</taxon>
        <taxon>Ascomycota</taxon>
        <taxon>Pezizomycotina</taxon>
        <taxon>Sordariomycetes</taxon>
        <taxon>Hypocreomycetidae</taxon>
        <taxon>Hypocreales</taxon>
        <taxon>Hypocreales incertae sedis</taxon>
        <taxon>Trichothecium</taxon>
    </lineage>
</organism>
<keyword evidence="2" id="KW-1185">Reference proteome</keyword>